<dbReference type="Pfam" id="PF01594">
    <property type="entry name" value="AI-2E_transport"/>
    <property type="match status" value="1"/>
</dbReference>
<evidence type="ECO:0000256" key="3">
    <source>
        <dbReference type="ARBA" id="ARBA00022692"/>
    </source>
</evidence>
<evidence type="ECO:0000256" key="4">
    <source>
        <dbReference type="ARBA" id="ARBA00022989"/>
    </source>
</evidence>
<feature type="transmembrane region" description="Helical" evidence="6">
    <location>
        <begin position="254"/>
        <end position="277"/>
    </location>
</feature>
<accession>A0A328PAC8</accession>
<dbReference type="AlphaFoldDB" id="A0A328PAC8"/>
<name>A0A328PAC8_9EURY</name>
<dbReference type="RefSeq" id="WP_112093417.1">
    <property type="nucleotide sequence ID" value="NZ_QLOE01000002.1"/>
</dbReference>
<comment type="caution">
    <text evidence="7">The sequence shown here is derived from an EMBL/GenBank/DDBJ whole genome shotgun (WGS) entry which is preliminary data.</text>
</comment>
<feature type="transmembrane region" description="Helical" evidence="6">
    <location>
        <begin position="59"/>
        <end position="81"/>
    </location>
</feature>
<dbReference type="InterPro" id="IPR002549">
    <property type="entry name" value="AI-2E-like"/>
</dbReference>
<proteinExistence type="inferred from homology"/>
<feature type="transmembrane region" description="Helical" evidence="6">
    <location>
        <begin position="298"/>
        <end position="330"/>
    </location>
</feature>
<feature type="transmembrane region" description="Helical" evidence="6">
    <location>
        <begin position="144"/>
        <end position="165"/>
    </location>
</feature>
<keyword evidence="5 6" id="KW-0472">Membrane</keyword>
<sequence>MLYKIKGTITSSFFIILVLLILSVIVLYPIWTMLFLGAIFAYGIRPIADKLTKYVPYKSVSICIVMIVILLPLIGVLAMLVDTLFHSAPALLSTAQKINLDSMDKILRSYVPSEFMPSADILFNALKDLINNLLKMIVDYFLDLIKSVPMIALQLFILFASAFYFTRDGEQIVSYVSSFIPEERKDFMGHLIIETEKVIKGIFYGHFLTAFIIGLMAIIGFQILGYPYAIFLGLLAGFFQLIPVIGPWPTYTILAIYDFISGNIVRGVIVLIFGAFLSSIDVYLRPKLSGKYADIHPLLFLVGFLGGPLVWGLAGFIIGPLILGVAYAALNVYREEKAA</sequence>
<dbReference type="OrthoDB" id="137390at2157"/>
<feature type="transmembrane region" description="Helical" evidence="6">
    <location>
        <begin position="201"/>
        <end position="221"/>
    </location>
</feature>
<evidence type="ECO:0000313" key="8">
    <source>
        <dbReference type="Proteomes" id="UP000249782"/>
    </source>
</evidence>
<gene>
    <name evidence="7" type="ORF">DPC56_02070</name>
</gene>
<organism evidence="7 8">
    <name type="scientific">Methanothermobacter tenebrarum</name>
    <dbReference type="NCBI Taxonomy" id="680118"/>
    <lineage>
        <taxon>Archaea</taxon>
        <taxon>Methanobacteriati</taxon>
        <taxon>Methanobacteriota</taxon>
        <taxon>Methanomada group</taxon>
        <taxon>Methanobacteria</taxon>
        <taxon>Methanobacteriales</taxon>
        <taxon>Methanobacteriaceae</taxon>
        <taxon>Methanothermobacter</taxon>
    </lineage>
</organism>
<feature type="transmembrane region" description="Helical" evidence="6">
    <location>
        <begin position="228"/>
        <end position="248"/>
    </location>
</feature>
<evidence type="ECO:0000256" key="5">
    <source>
        <dbReference type="ARBA" id="ARBA00023136"/>
    </source>
</evidence>
<feature type="transmembrane region" description="Helical" evidence="6">
    <location>
        <begin position="12"/>
        <end position="39"/>
    </location>
</feature>
<evidence type="ECO:0000256" key="2">
    <source>
        <dbReference type="ARBA" id="ARBA00009773"/>
    </source>
</evidence>
<comment type="similarity">
    <text evidence="2">Belongs to the autoinducer-2 exporter (AI-2E) (TC 2.A.86) family.</text>
</comment>
<protein>
    <submittedName>
        <fullName evidence="7">AI-2E family transporter</fullName>
    </submittedName>
</protein>
<dbReference type="PANTHER" id="PTHR21716:SF4">
    <property type="entry name" value="TRANSMEMBRANE PROTEIN 245"/>
    <property type="match status" value="1"/>
</dbReference>
<evidence type="ECO:0000256" key="1">
    <source>
        <dbReference type="ARBA" id="ARBA00004141"/>
    </source>
</evidence>
<keyword evidence="3 6" id="KW-0812">Transmembrane</keyword>
<dbReference type="GO" id="GO:0016020">
    <property type="term" value="C:membrane"/>
    <property type="evidence" value="ECO:0007669"/>
    <property type="project" value="UniProtKB-SubCell"/>
</dbReference>
<evidence type="ECO:0000313" key="7">
    <source>
        <dbReference type="EMBL" id="RAO79587.1"/>
    </source>
</evidence>
<evidence type="ECO:0000256" key="6">
    <source>
        <dbReference type="SAM" id="Phobius"/>
    </source>
</evidence>
<keyword evidence="8" id="KW-1185">Reference proteome</keyword>
<reference evidence="7 8" key="1">
    <citation type="submission" date="2018-06" db="EMBL/GenBank/DDBJ databases">
        <title>Draft genome sequence of hyperthermophilic methanogen Methanothermobacter tenebrarum sp. MCM-B 1447.</title>
        <authorList>
            <person name="Pore S.D."/>
            <person name="Dagar S."/>
            <person name="Dhakephalkar P.K."/>
        </authorList>
    </citation>
    <scope>NUCLEOTIDE SEQUENCE [LARGE SCALE GENOMIC DNA]</scope>
    <source>
        <strain evidence="7 8">MCM B 1447</strain>
    </source>
</reference>
<dbReference type="EMBL" id="QLOE01000002">
    <property type="protein sequence ID" value="RAO79587.1"/>
    <property type="molecule type" value="Genomic_DNA"/>
</dbReference>
<dbReference type="Proteomes" id="UP000249782">
    <property type="component" value="Unassembled WGS sequence"/>
</dbReference>
<keyword evidence="4 6" id="KW-1133">Transmembrane helix</keyword>
<comment type="subcellular location">
    <subcellularLocation>
        <location evidence="1">Membrane</location>
        <topology evidence="1">Multi-pass membrane protein</topology>
    </subcellularLocation>
</comment>
<dbReference type="PANTHER" id="PTHR21716">
    <property type="entry name" value="TRANSMEMBRANE PROTEIN"/>
    <property type="match status" value="1"/>
</dbReference>